<sequence>MTNLKTDIFFWNGHRMPLVGLGTWQAPDEEVKAAVQWALEAGYRHIDTAFNYQNEGAIGEVIDEWIKSGKVKREELFITTKLPLIGNSPDKVERFIKLSLESLKLDYVDLYLIHFPVGFLPGKDDTDLFPRDEEGKAKIDMATDIIALWKAMEAQVDAGRAKSIGLSNFNSEQIERIVQASRIKPANLQVELHAYFQQKLLRAACANHDITVCAYGPLGSKGRIELNAKRGLPPPAIPGVLEDPVVLEIARKHSKTPAQILLRHLIQENVVVIPKSVTKTRIQENFGVFDFILSDSEISMLDSLDKNDRTFDFKFLAENNTSGEAATPDTKFCLTVDDNGILQLKRCQPYFYQIKMDSALNDKRFANIGKDPRFRRVPASTRKVVVDKRFNAMFKDRQFKLKYTVDKRGKPTNLTSTEQLKDFYEIESEASDEEKNEDADEEDLNSDVEKETEIKDHVDHENATKPAKSILKNNTKIVNGFNVSDVQEDKDEPTLELNDAVKAKLQDLNVDYARGEGLLFSDSSSSEEDSEEEEDDQEVIHDWGELDKDAEETDTATFRLAVCNMDWDRIRAVDLMVVLQSFAPQGGSVRNVTIFPSEYGLQRMKEEEVLGPKELVEMKQEAATSTEDKDETDEVDDYHREKLRQYQINRLKYYYAVAECDSVETANKIYEECDGQEFESSAARLDLRFIPDDMVFDEKPHDTCHSMPDVSQYEPQIFMTSALQQAEVHLTWDETDPSRMQTMQKLFKGKNGKPKLDVDDERIKNFLATSSEEEDEDDNPIKAKSIVDDEEADGTDSCMGESERITKYRNLLATIAQSEEAAKKSKGDVEMEISWGVGLQAKAEEMVKKKMADKALETPWEQQLAKRREKLKAKRQEKKKIEVAPPSDDEEESDDIPSDIDMNDPYFKEEFEKEDFRKKKPDSKSKKVEETSDSADEATKAAELELLLMDDNDGKRHFNLKSIMKDEKRSGKKGSKKTDEAEKPKSDDFKIQVDDPRFAALFTSHHFNLDPSDSNFKKTEAMETILLEKQKRRKSEPNAEVTSHPEQGEAKKPKVDSELSRLVRSVKVKTSMQKNQKKFQSARH</sequence>
<proteinExistence type="evidence at transcript level"/>
<dbReference type="AlphaFoldDB" id="A0A4Y7MNG3"/>
<comment type="similarity">
    <text evidence="3">Belongs to the ESF1 family.</text>
</comment>
<evidence type="ECO:0000256" key="1">
    <source>
        <dbReference type="ARBA" id="ARBA00004604"/>
    </source>
</evidence>
<dbReference type="OrthoDB" id="431825at2759"/>
<dbReference type="PROSITE" id="PS00798">
    <property type="entry name" value="ALDOKETO_REDUCTASE_1"/>
    <property type="match status" value="1"/>
</dbReference>
<feature type="region of interest" description="Disordered" evidence="8">
    <location>
        <begin position="428"/>
        <end position="452"/>
    </location>
</feature>
<evidence type="ECO:0000259" key="9">
    <source>
        <dbReference type="Pfam" id="PF00248"/>
    </source>
</evidence>
<name>A0A4Y7MNG3_9CRUS</name>
<evidence type="ECO:0000256" key="2">
    <source>
        <dbReference type="ARBA" id="ARBA00007905"/>
    </source>
</evidence>
<dbReference type="EMBL" id="LR013332">
    <property type="protein sequence ID" value="SVE82951.1"/>
    <property type="molecule type" value="mRNA"/>
</dbReference>
<dbReference type="InterPro" id="IPR056750">
    <property type="entry name" value="RRM_ESF1"/>
</dbReference>
<comment type="similarity">
    <text evidence="2">Belongs to the aldo/keto reductase family.</text>
</comment>
<evidence type="ECO:0000256" key="8">
    <source>
        <dbReference type="SAM" id="MobiDB-lite"/>
    </source>
</evidence>
<evidence type="ECO:0000256" key="5">
    <source>
        <dbReference type="ARBA" id="ARBA00023002"/>
    </source>
</evidence>
<keyword evidence="7" id="KW-0539">Nucleus</keyword>
<keyword evidence="4" id="KW-0521">NADP</keyword>
<dbReference type="Pfam" id="PF00248">
    <property type="entry name" value="Aldo_ket_red"/>
    <property type="match status" value="1"/>
</dbReference>
<dbReference type="InterPro" id="IPR039754">
    <property type="entry name" value="Esf1"/>
</dbReference>
<reference evidence="12" key="1">
    <citation type="submission" date="2018-08" db="EMBL/GenBank/DDBJ databases">
        <authorList>
            <person name="Cornetti L."/>
        </authorList>
    </citation>
    <scope>NUCLEOTIDE SEQUENCE</scope>
    <source>
        <strain evidence="12">FI-XINB3</strain>
    </source>
</reference>
<feature type="region of interest" description="Disordered" evidence="8">
    <location>
        <begin position="1028"/>
        <end position="1084"/>
    </location>
</feature>
<dbReference type="GO" id="GO:0016491">
    <property type="term" value="F:oxidoreductase activity"/>
    <property type="evidence" value="ECO:0007669"/>
    <property type="project" value="UniProtKB-KW"/>
</dbReference>
<evidence type="ECO:0000256" key="6">
    <source>
        <dbReference type="ARBA" id="ARBA00023054"/>
    </source>
</evidence>
<dbReference type="GO" id="GO:0005730">
    <property type="term" value="C:nucleolus"/>
    <property type="evidence" value="ECO:0007669"/>
    <property type="project" value="UniProtKB-SubCell"/>
</dbReference>
<protein>
    <submittedName>
        <fullName evidence="12">EOG090X0289</fullName>
    </submittedName>
</protein>
<evidence type="ECO:0000256" key="3">
    <source>
        <dbReference type="ARBA" id="ARBA00009087"/>
    </source>
</evidence>
<feature type="domain" description="ESF1 RRM" evidence="11">
    <location>
        <begin position="557"/>
        <end position="704"/>
    </location>
</feature>
<dbReference type="PRINTS" id="PR00069">
    <property type="entry name" value="ALDKETRDTASE"/>
</dbReference>
<feature type="compositionally biased region" description="Basic residues" evidence="8">
    <location>
        <begin position="1075"/>
        <end position="1084"/>
    </location>
</feature>
<dbReference type="Pfam" id="PF25121">
    <property type="entry name" value="RRM_ESF1"/>
    <property type="match status" value="1"/>
</dbReference>
<dbReference type="InterPro" id="IPR036812">
    <property type="entry name" value="NAD(P)_OxRdtase_dom_sf"/>
</dbReference>
<keyword evidence="6" id="KW-0175">Coiled coil</keyword>
<dbReference type="InterPro" id="IPR012580">
    <property type="entry name" value="NUC153"/>
</dbReference>
<feature type="compositionally biased region" description="Basic and acidic residues" evidence="8">
    <location>
        <begin position="1046"/>
        <end position="1061"/>
    </location>
</feature>
<feature type="domain" description="NUC153" evidence="10">
    <location>
        <begin position="995"/>
        <end position="1023"/>
    </location>
</feature>
<evidence type="ECO:0000259" key="10">
    <source>
        <dbReference type="Pfam" id="PF08159"/>
    </source>
</evidence>
<dbReference type="PROSITE" id="PS00063">
    <property type="entry name" value="ALDOKETO_REDUCTASE_3"/>
    <property type="match status" value="1"/>
</dbReference>
<gene>
    <name evidence="12" type="primary">EOG090X0289</name>
</gene>
<comment type="subcellular location">
    <subcellularLocation>
        <location evidence="1">Nucleus</location>
        <location evidence="1">Nucleolus</location>
    </subcellularLocation>
</comment>
<evidence type="ECO:0000259" key="11">
    <source>
        <dbReference type="Pfam" id="PF25121"/>
    </source>
</evidence>
<dbReference type="PANTHER" id="PTHR12202">
    <property type="entry name" value="ESF1 HOMOLOG"/>
    <property type="match status" value="1"/>
</dbReference>
<dbReference type="GO" id="GO:0006364">
    <property type="term" value="P:rRNA processing"/>
    <property type="evidence" value="ECO:0007669"/>
    <property type="project" value="InterPro"/>
</dbReference>
<evidence type="ECO:0000313" key="12">
    <source>
        <dbReference type="EMBL" id="SVE82951.1"/>
    </source>
</evidence>
<dbReference type="SUPFAM" id="SSF51430">
    <property type="entry name" value="NAD(P)-linked oxidoreductase"/>
    <property type="match status" value="1"/>
</dbReference>
<evidence type="ECO:0000256" key="7">
    <source>
        <dbReference type="ARBA" id="ARBA00023242"/>
    </source>
</evidence>
<feature type="region of interest" description="Disordered" evidence="8">
    <location>
        <begin position="853"/>
        <end position="991"/>
    </location>
</feature>
<dbReference type="InterPro" id="IPR023210">
    <property type="entry name" value="NADP_OxRdtase_dom"/>
</dbReference>
<accession>A0A4Y7MNG3</accession>
<dbReference type="Gene3D" id="3.20.20.100">
    <property type="entry name" value="NADP-dependent oxidoreductase domain"/>
    <property type="match status" value="1"/>
</dbReference>
<dbReference type="PANTHER" id="PTHR12202:SF0">
    <property type="entry name" value="ESF1 HOMOLOG"/>
    <property type="match status" value="1"/>
</dbReference>
<feature type="compositionally biased region" description="Basic and acidic residues" evidence="8">
    <location>
        <begin position="976"/>
        <end position="991"/>
    </location>
</feature>
<dbReference type="Pfam" id="PF08159">
    <property type="entry name" value="NUC153"/>
    <property type="match status" value="1"/>
</dbReference>
<feature type="region of interest" description="Disordered" evidence="8">
    <location>
        <begin position="519"/>
        <end position="539"/>
    </location>
</feature>
<dbReference type="InterPro" id="IPR018170">
    <property type="entry name" value="Aldo/ket_reductase_CS"/>
</dbReference>
<feature type="compositionally biased region" description="Basic and acidic residues" evidence="8">
    <location>
        <begin position="906"/>
        <end position="930"/>
    </location>
</feature>
<dbReference type="PROSITE" id="PS00062">
    <property type="entry name" value="ALDOKETO_REDUCTASE_2"/>
    <property type="match status" value="1"/>
</dbReference>
<feature type="compositionally biased region" description="Acidic residues" evidence="8">
    <location>
        <begin position="428"/>
        <end position="446"/>
    </location>
</feature>
<feature type="domain" description="NADP-dependent oxidoreductase" evidence="9">
    <location>
        <begin position="20"/>
        <end position="305"/>
    </location>
</feature>
<feature type="compositionally biased region" description="Acidic residues" evidence="8">
    <location>
        <begin position="887"/>
        <end position="902"/>
    </location>
</feature>
<dbReference type="InterPro" id="IPR020471">
    <property type="entry name" value="AKR"/>
</dbReference>
<keyword evidence="5" id="KW-0560">Oxidoreductase</keyword>
<dbReference type="FunFam" id="3.20.20.100:FF:000006">
    <property type="entry name" value="Aldo-keto reductase family 1 member A1"/>
    <property type="match status" value="1"/>
</dbReference>
<feature type="compositionally biased region" description="Basic residues" evidence="8">
    <location>
        <begin position="865"/>
        <end position="878"/>
    </location>
</feature>
<dbReference type="GO" id="GO:0003723">
    <property type="term" value="F:RNA binding"/>
    <property type="evidence" value="ECO:0007669"/>
    <property type="project" value="TreeGrafter"/>
</dbReference>
<evidence type="ECO:0000256" key="4">
    <source>
        <dbReference type="ARBA" id="ARBA00022857"/>
    </source>
</evidence>
<organism evidence="12">
    <name type="scientific">Daphnia magna</name>
    <dbReference type="NCBI Taxonomy" id="35525"/>
    <lineage>
        <taxon>Eukaryota</taxon>
        <taxon>Metazoa</taxon>
        <taxon>Ecdysozoa</taxon>
        <taxon>Arthropoda</taxon>
        <taxon>Crustacea</taxon>
        <taxon>Branchiopoda</taxon>
        <taxon>Diplostraca</taxon>
        <taxon>Cladocera</taxon>
        <taxon>Anomopoda</taxon>
        <taxon>Daphniidae</taxon>
        <taxon>Daphnia</taxon>
    </lineage>
</organism>
<feature type="compositionally biased region" description="Acidic residues" evidence="8">
    <location>
        <begin position="525"/>
        <end position="537"/>
    </location>
</feature>